<dbReference type="EMBL" id="VSSQ01022576">
    <property type="protein sequence ID" value="MPM68981.1"/>
    <property type="molecule type" value="Genomic_DNA"/>
</dbReference>
<evidence type="ECO:0000313" key="1">
    <source>
        <dbReference type="EMBL" id="MPM68981.1"/>
    </source>
</evidence>
<organism evidence="1">
    <name type="scientific">bioreactor metagenome</name>
    <dbReference type="NCBI Taxonomy" id="1076179"/>
    <lineage>
        <taxon>unclassified sequences</taxon>
        <taxon>metagenomes</taxon>
        <taxon>ecological metagenomes</taxon>
    </lineage>
</organism>
<comment type="caution">
    <text evidence="1">The sequence shown here is derived from an EMBL/GenBank/DDBJ whole genome shotgun (WGS) entry which is preliminary data.</text>
</comment>
<name>A0A645BWG9_9ZZZZ</name>
<proteinExistence type="predicted"/>
<dbReference type="AlphaFoldDB" id="A0A645BWG9"/>
<reference evidence="1" key="1">
    <citation type="submission" date="2019-08" db="EMBL/GenBank/DDBJ databases">
        <authorList>
            <person name="Kucharzyk K."/>
            <person name="Murdoch R.W."/>
            <person name="Higgins S."/>
            <person name="Loffler F."/>
        </authorList>
    </citation>
    <scope>NUCLEOTIDE SEQUENCE</scope>
</reference>
<accession>A0A645BWG9</accession>
<gene>
    <name evidence="1" type="ORF">SDC9_115918</name>
</gene>
<protein>
    <submittedName>
        <fullName evidence="1">Uncharacterized protein</fullName>
    </submittedName>
</protein>
<sequence length="153" mass="16888">MTGEVNRGRAKAGCLEICHGGVDALAEGLFHILRKKRERCIQTDRGLLIQSDDEEMVGDDRCYLGPSVDSHPLLTLLFHIGFCLEVGEQEREDVGIGGKGATLHRRLQLLHGIKTEGVDFLVRCLVPLFSHKVGILEVIELTPELLNATCCNQ</sequence>